<dbReference type="Pfam" id="PF08558">
    <property type="entry name" value="TRF"/>
    <property type="match status" value="1"/>
</dbReference>
<feature type="region of interest" description="Disordered" evidence="4">
    <location>
        <begin position="765"/>
        <end position="831"/>
    </location>
</feature>
<dbReference type="InterPro" id="IPR013867">
    <property type="entry name" value="Telomere_rpt-bd_fac_dimer_dom"/>
</dbReference>
<feature type="compositionally biased region" description="Polar residues" evidence="4">
    <location>
        <begin position="786"/>
        <end position="818"/>
    </location>
</feature>
<evidence type="ECO:0000313" key="7">
    <source>
        <dbReference type="Proteomes" id="UP001219568"/>
    </source>
</evidence>
<feature type="compositionally biased region" description="Polar residues" evidence="4">
    <location>
        <begin position="416"/>
        <end position="431"/>
    </location>
</feature>
<keyword evidence="1" id="KW-0238">DNA-binding</keyword>
<dbReference type="Proteomes" id="UP001219568">
    <property type="component" value="Unassembled WGS sequence"/>
</dbReference>
<feature type="compositionally biased region" description="Pro residues" evidence="4">
    <location>
        <begin position="514"/>
        <end position="531"/>
    </location>
</feature>
<accession>A0AAD6ID25</accession>
<feature type="region of interest" description="Disordered" evidence="4">
    <location>
        <begin position="628"/>
        <end position="653"/>
    </location>
</feature>
<evidence type="ECO:0000256" key="2">
    <source>
        <dbReference type="ARBA" id="ARBA00023242"/>
    </source>
</evidence>
<feature type="compositionally biased region" description="Low complexity" evidence="4">
    <location>
        <begin position="474"/>
        <end position="513"/>
    </location>
</feature>
<dbReference type="InterPro" id="IPR052833">
    <property type="entry name" value="Telomeric_DNA-bd_trans-reg"/>
</dbReference>
<feature type="region of interest" description="Disordered" evidence="4">
    <location>
        <begin position="547"/>
        <end position="568"/>
    </location>
</feature>
<feature type="region of interest" description="Disordered" evidence="4">
    <location>
        <begin position="1"/>
        <end position="73"/>
    </location>
</feature>
<feature type="region of interest" description="Disordered" evidence="4">
    <location>
        <begin position="467"/>
        <end position="535"/>
    </location>
</feature>
<dbReference type="InterPro" id="IPR001005">
    <property type="entry name" value="SANT/Myb"/>
</dbReference>
<feature type="compositionally biased region" description="Basic and acidic residues" evidence="4">
    <location>
        <begin position="735"/>
        <end position="752"/>
    </location>
</feature>
<feature type="region of interest" description="Disordered" evidence="4">
    <location>
        <begin position="406"/>
        <end position="431"/>
    </location>
</feature>
<reference evidence="6" key="2">
    <citation type="submission" date="2023-01" db="EMBL/GenBank/DDBJ databases">
        <authorList>
            <person name="Petersen C."/>
        </authorList>
    </citation>
    <scope>NUCLEOTIDE SEQUENCE</scope>
    <source>
        <strain evidence="6">IBT 15450</strain>
    </source>
</reference>
<evidence type="ECO:0000256" key="1">
    <source>
        <dbReference type="ARBA" id="ARBA00023125"/>
    </source>
</evidence>
<dbReference type="EMBL" id="JAQJZL010000004">
    <property type="protein sequence ID" value="KAJ6043627.1"/>
    <property type="molecule type" value="Genomic_DNA"/>
</dbReference>
<dbReference type="PANTHER" id="PTHR47807">
    <property type="entry name" value="PROTEIN TBF1"/>
    <property type="match status" value="1"/>
</dbReference>
<feature type="compositionally biased region" description="Polar residues" evidence="4">
    <location>
        <begin position="547"/>
        <end position="557"/>
    </location>
</feature>
<dbReference type="PANTHER" id="PTHR47807:SF1">
    <property type="entry name" value="PROTEIN TBF1"/>
    <property type="match status" value="1"/>
</dbReference>
<evidence type="ECO:0000256" key="3">
    <source>
        <dbReference type="ARBA" id="ARBA00023306"/>
    </source>
</evidence>
<feature type="compositionally biased region" description="Polar residues" evidence="4">
    <location>
        <begin position="110"/>
        <end position="124"/>
    </location>
</feature>
<dbReference type="InterPro" id="IPR017930">
    <property type="entry name" value="Myb_dom"/>
</dbReference>
<feature type="domain" description="HTH myb-type" evidence="5">
    <location>
        <begin position="648"/>
        <end position="701"/>
    </location>
</feature>
<sequence length="831" mass="91905">MVETRGARPSFDGQDTPDFPPFPSEEGDLDQKPPHILEDEEHGSPPAAKKRRTDAGPDGELSLPDDSILMADQHGPGHKIEEELASALGEGVIDTVEQTDHTVTDPGPHDTSNTSNGAATTQDGNGEINPDVATIISEIMDHTERQEQTVAMGPQELPPSNEFPGARGFAFLKANSHLKIQSLPILDNLSTQILSFLSKNTYQDLTAMVSEPDSENGQAYATMRSLFDHTKRVYTVKHSFLQPSDLEITDPSQIDVIRKANLASFVSSIFGSQEIGFAELNEHFLDVFVPEGGRLLKVQGALYLELKTQAFIAAMNNKAHTRTELLYSIFPDDMEQRLLARRPGTRQLAPSETDFVNRLTSRRDILLSDINNEEALSSLPDKYHWEDFLRDLSSYISKNFDAINTQQGKKTIKGRQPSSSNGDAHESPNTTHQGQFALNQQVEVPVDRNMHGDLVARAARAAQIALQGHGLRRSQQQSQSQSQSQPQQPQQPQQQQQQQQQHQPQQPQSQASPSPMPHHPQPQQQQPPPQSQPEHQYLQGYTAAQQPVQPTHQQYHHSPTPPGGYQAQQASPLTFQQSPLQANFQQYNPNAAQAMQARANGMSSNHGYLSGIPHYSQSQPTQVLYERARMAASAKSSPTSRKSGLPSQRRPWTTEEENALMAGLDRVKGPHWSQILAMFGPGGTISEALKDRNQVQLKDKARNLKLFFLKSGIEVPYYLKFVTGELKTRAPAQAAKREARERQKKQGEEDKAHVEGIKGMMALAGAHGTPVSGHEMSASPSLPPDANSQSVFDQTAEQNLMQTLSQEVHGNQYGQHQPTSDHIDPHMQLGQ</sequence>
<dbReference type="FunFam" id="1.10.10.60:FF:000137">
    <property type="entry name" value="MYB DNA binding protein"/>
    <property type="match status" value="1"/>
</dbReference>
<feature type="region of interest" description="Disordered" evidence="4">
    <location>
        <begin position="729"/>
        <end position="752"/>
    </location>
</feature>
<keyword evidence="2" id="KW-0539">Nucleus</keyword>
<evidence type="ECO:0000259" key="5">
    <source>
        <dbReference type="PROSITE" id="PS51294"/>
    </source>
</evidence>
<organism evidence="6 7">
    <name type="scientific">Penicillium canescens</name>
    <dbReference type="NCBI Taxonomy" id="5083"/>
    <lineage>
        <taxon>Eukaryota</taxon>
        <taxon>Fungi</taxon>
        <taxon>Dikarya</taxon>
        <taxon>Ascomycota</taxon>
        <taxon>Pezizomycotina</taxon>
        <taxon>Eurotiomycetes</taxon>
        <taxon>Eurotiomycetidae</taxon>
        <taxon>Eurotiales</taxon>
        <taxon>Aspergillaceae</taxon>
        <taxon>Penicillium</taxon>
    </lineage>
</organism>
<dbReference type="SUPFAM" id="SSF46689">
    <property type="entry name" value="Homeodomain-like"/>
    <property type="match status" value="1"/>
</dbReference>
<dbReference type="InterPro" id="IPR009057">
    <property type="entry name" value="Homeodomain-like_sf"/>
</dbReference>
<dbReference type="GO" id="GO:0042803">
    <property type="term" value="F:protein homodimerization activity"/>
    <property type="evidence" value="ECO:0007669"/>
    <property type="project" value="InterPro"/>
</dbReference>
<dbReference type="Gene3D" id="1.10.10.60">
    <property type="entry name" value="Homeodomain-like"/>
    <property type="match status" value="1"/>
</dbReference>
<feature type="region of interest" description="Disordered" evidence="4">
    <location>
        <begin position="100"/>
        <end position="128"/>
    </location>
</feature>
<dbReference type="SMART" id="SM00717">
    <property type="entry name" value="SANT"/>
    <property type="match status" value="1"/>
</dbReference>
<feature type="compositionally biased region" description="Polar residues" evidence="4">
    <location>
        <begin position="634"/>
        <end position="646"/>
    </location>
</feature>
<comment type="caution">
    <text evidence="6">The sequence shown here is derived from an EMBL/GenBank/DDBJ whole genome shotgun (WGS) entry which is preliminary data.</text>
</comment>
<name>A0AAD6ID25_PENCN</name>
<reference evidence="6" key="1">
    <citation type="journal article" date="2023" name="IMA Fungus">
        <title>Comparative genomic study of the Penicillium genus elucidates a diverse pangenome and 15 lateral gene transfer events.</title>
        <authorList>
            <person name="Petersen C."/>
            <person name="Sorensen T."/>
            <person name="Nielsen M.R."/>
            <person name="Sondergaard T.E."/>
            <person name="Sorensen J.L."/>
            <person name="Fitzpatrick D.A."/>
            <person name="Frisvad J.C."/>
            <person name="Nielsen K.L."/>
        </authorList>
    </citation>
    <scope>NUCLEOTIDE SEQUENCE</scope>
    <source>
        <strain evidence="6">IBT 15450</strain>
    </source>
</reference>
<protein>
    <recommendedName>
        <fullName evidence="5">HTH myb-type domain-containing protein</fullName>
    </recommendedName>
</protein>
<evidence type="ECO:0000256" key="4">
    <source>
        <dbReference type="SAM" id="MobiDB-lite"/>
    </source>
</evidence>
<keyword evidence="7" id="KW-1185">Reference proteome</keyword>
<proteinExistence type="predicted"/>
<dbReference type="CDD" id="cd11660">
    <property type="entry name" value="SANT_TRF"/>
    <property type="match status" value="1"/>
</dbReference>
<dbReference type="GO" id="GO:0010833">
    <property type="term" value="P:telomere maintenance via telomere lengthening"/>
    <property type="evidence" value="ECO:0007669"/>
    <property type="project" value="TreeGrafter"/>
</dbReference>
<dbReference type="PROSITE" id="PS51294">
    <property type="entry name" value="HTH_MYB"/>
    <property type="match status" value="1"/>
</dbReference>
<keyword evidence="3" id="KW-0131">Cell cycle</keyword>
<gene>
    <name evidence="6" type="ORF">N7460_004982</name>
</gene>
<dbReference type="GO" id="GO:0003691">
    <property type="term" value="F:double-stranded telomeric DNA binding"/>
    <property type="evidence" value="ECO:0007669"/>
    <property type="project" value="TreeGrafter"/>
</dbReference>
<evidence type="ECO:0000313" key="6">
    <source>
        <dbReference type="EMBL" id="KAJ6043627.1"/>
    </source>
</evidence>
<dbReference type="AlphaFoldDB" id="A0AAD6ID25"/>